<feature type="domain" description="UspA" evidence="2">
    <location>
        <begin position="180"/>
        <end position="320"/>
    </location>
</feature>
<dbReference type="InterPro" id="IPR006015">
    <property type="entry name" value="Universal_stress_UspA"/>
</dbReference>
<evidence type="ECO:0000313" key="4">
    <source>
        <dbReference type="Proteomes" id="UP000266615"/>
    </source>
</evidence>
<dbReference type="Gene3D" id="3.40.50.620">
    <property type="entry name" value="HUPs"/>
    <property type="match status" value="2"/>
</dbReference>
<feature type="domain" description="UspA" evidence="2">
    <location>
        <begin position="23"/>
        <end position="158"/>
    </location>
</feature>
<reference evidence="3 4" key="1">
    <citation type="submission" date="2018-09" db="EMBL/GenBank/DDBJ databases">
        <title>Nesterenkonia natronophila sp. nov., an alkaliphilic actinobacteriume isolated from a soda lake, and emended description of the genus Nesterenkonia.</title>
        <authorList>
            <person name="Menes R.J."/>
            <person name="Iriarte A."/>
        </authorList>
    </citation>
    <scope>NUCLEOTIDE SEQUENCE [LARGE SCALE GENOMIC DNA]</scope>
    <source>
        <strain evidence="3 4">M8</strain>
    </source>
</reference>
<protein>
    <submittedName>
        <fullName evidence="3">Universal stress protein</fullName>
    </submittedName>
</protein>
<dbReference type="PANTHER" id="PTHR46553">
    <property type="entry name" value="ADENINE NUCLEOTIDE ALPHA HYDROLASES-LIKE SUPERFAMILY PROTEIN"/>
    <property type="match status" value="1"/>
</dbReference>
<dbReference type="EMBL" id="QYZP01000003">
    <property type="protein sequence ID" value="RJN31162.1"/>
    <property type="molecule type" value="Genomic_DNA"/>
</dbReference>
<dbReference type="Proteomes" id="UP000266615">
    <property type="component" value="Unassembled WGS sequence"/>
</dbReference>
<dbReference type="SUPFAM" id="SSF52402">
    <property type="entry name" value="Adenine nucleotide alpha hydrolases-like"/>
    <property type="match status" value="2"/>
</dbReference>
<accession>A0A3A4EZ50</accession>
<organism evidence="3 4">
    <name type="scientific">Nesterenkonia natronophila</name>
    <dbReference type="NCBI Taxonomy" id="2174932"/>
    <lineage>
        <taxon>Bacteria</taxon>
        <taxon>Bacillati</taxon>
        <taxon>Actinomycetota</taxon>
        <taxon>Actinomycetes</taxon>
        <taxon>Micrococcales</taxon>
        <taxon>Micrococcaceae</taxon>
        <taxon>Nesterenkonia</taxon>
    </lineage>
</organism>
<dbReference type="InterPro" id="IPR014729">
    <property type="entry name" value="Rossmann-like_a/b/a_fold"/>
</dbReference>
<dbReference type="PRINTS" id="PR01438">
    <property type="entry name" value="UNVRSLSTRESS"/>
</dbReference>
<comment type="similarity">
    <text evidence="1">Belongs to the universal stress protein A family.</text>
</comment>
<dbReference type="Pfam" id="PF00582">
    <property type="entry name" value="Usp"/>
    <property type="match status" value="2"/>
</dbReference>
<dbReference type="OrthoDB" id="267918at2"/>
<evidence type="ECO:0000256" key="1">
    <source>
        <dbReference type="ARBA" id="ARBA00008791"/>
    </source>
</evidence>
<name>A0A3A4EZ50_9MICC</name>
<dbReference type="RefSeq" id="WP_119903229.1">
    <property type="nucleotide sequence ID" value="NZ_QYZP01000003.1"/>
</dbReference>
<proteinExistence type="inferred from homology"/>
<keyword evidence="4" id="KW-1185">Reference proteome</keyword>
<comment type="caution">
    <text evidence="3">The sequence shown here is derived from an EMBL/GenBank/DDBJ whole genome shotgun (WGS) entry which is preliminary data.</text>
</comment>
<sequence>MNNRIDPLPLQIPFDSAERELGVAVGFDGSGESVLALHFAAREAQRRDALLTVVTAFKVPAMIYTTYAALPDAREDELRQKAAENTLQGARDYLREYPGDVSYRTERGDAAGVLVEASASAQLIVVGARGRGGFLSRLLGSVASALPAHAQCPTVVVPRSYRTGDAQGRQRFEPQTEDTPVVVGIDGSSHSRGAALQAAQAAQGRGTSLQMMMALPSLEGWLVWYPELNTGEEQATERRKSELELSLETDARWLKSHFPELDVTVSVEAGDPIAMLERASGQAQLTVLGTRGRGGVTSTLLGSVSKGALLHARGPVMIVPAVADQRLENQPDVTP</sequence>
<dbReference type="PANTHER" id="PTHR46553:SF3">
    <property type="entry name" value="ADENINE NUCLEOTIDE ALPHA HYDROLASES-LIKE SUPERFAMILY PROTEIN"/>
    <property type="match status" value="1"/>
</dbReference>
<evidence type="ECO:0000313" key="3">
    <source>
        <dbReference type="EMBL" id="RJN31162.1"/>
    </source>
</evidence>
<dbReference type="InterPro" id="IPR006016">
    <property type="entry name" value="UspA"/>
</dbReference>
<dbReference type="AlphaFoldDB" id="A0A3A4EZ50"/>
<evidence type="ECO:0000259" key="2">
    <source>
        <dbReference type="Pfam" id="PF00582"/>
    </source>
</evidence>
<gene>
    <name evidence="3" type="ORF">D3250_09895</name>
</gene>